<dbReference type="RefSeq" id="WP_075055843.1">
    <property type="nucleotide sequence ID" value="NZ_CP103305.1"/>
</dbReference>
<gene>
    <name evidence="1" type="ORF">NWT39_14655</name>
</gene>
<name>A0A977IDY5_9ARCH</name>
<reference evidence="1" key="1">
    <citation type="submission" date="2022-08" db="EMBL/GenBank/DDBJ databases">
        <title>Dynamic responses of ammonia-oxidizing microbial communities induced by reactive oxygen species (ROS) in fluctuating redox aquifers.</title>
        <authorList>
            <person name="Wang P."/>
            <person name="Wang H."/>
        </authorList>
    </citation>
    <scope>NUCLEOTIDE SEQUENCE</scope>
    <source>
        <strain evidence="1">PLX03</strain>
    </source>
</reference>
<evidence type="ECO:0000313" key="1">
    <source>
        <dbReference type="EMBL" id="UVS69130.1"/>
    </source>
</evidence>
<sequence length="176" mass="20995">MSSNSSNGKPAITWFRDFMGVGYRYHDVYMNVFPLFQDKMPAFKLWNKTVDWWPDDQIKLRFVEDGDHYWFILYGGSDYKKDNTGFVKKVQMSENYQRFKAGYEKKAMLRFGIYKENTNPKRKERDGSMKKFDLEILKKAKSVYDIAFLQLPELAKDSVEWQCIIQQEQEEKSSGR</sequence>
<proteinExistence type="predicted"/>
<dbReference type="GeneID" id="74948203"/>
<organism evidence="1">
    <name type="scientific">Nitrososphaera viennensis</name>
    <dbReference type="NCBI Taxonomy" id="1034015"/>
    <lineage>
        <taxon>Archaea</taxon>
        <taxon>Nitrososphaerota</taxon>
        <taxon>Nitrososphaeria</taxon>
        <taxon>Nitrososphaerales</taxon>
        <taxon>Nitrososphaeraceae</taxon>
        <taxon>Nitrososphaera</taxon>
    </lineage>
</organism>
<accession>A0A977IDY5</accession>
<dbReference type="Proteomes" id="UP001059771">
    <property type="component" value="Chromosome"/>
</dbReference>
<protein>
    <submittedName>
        <fullName evidence="1">Uncharacterized protein</fullName>
    </submittedName>
</protein>
<dbReference type="EMBL" id="CP103305">
    <property type="protein sequence ID" value="UVS69130.1"/>
    <property type="molecule type" value="Genomic_DNA"/>
</dbReference>
<dbReference type="AlphaFoldDB" id="A0A977IDY5"/>